<dbReference type="Gene3D" id="3.30.420.10">
    <property type="entry name" value="Ribonuclease H-like superfamily/Ribonuclease H"/>
    <property type="match status" value="1"/>
</dbReference>
<dbReference type="InterPro" id="IPR052709">
    <property type="entry name" value="Transposase-MT_Hybrid"/>
</dbReference>
<dbReference type="EMBL" id="KK108225">
    <property type="protein sequence ID" value="EZA46810.1"/>
    <property type="molecule type" value="Genomic_DNA"/>
</dbReference>
<dbReference type="GO" id="GO:0003676">
    <property type="term" value="F:nucleic acid binding"/>
    <property type="evidence" value="ECO:0007669"/>
    <property type="project" value="InterPro"/>
</dbReference>
<dbReference type="OrthoDB" id="10033972at2759"/>
<evidence type="ECO:0000313" key="2">
    <source>
        <dbReference type="Proteomes" id="UP000053097"/>
    </source>
</evidence>
<feature type="non-terminal residue" evidence="1">
    <location>
        <position position="1"/>
    </location>
</feature>
<name>A0A026VT18_OOCBI</name>
<dbReference type="OMA" id="ICTMSKS"/>
<gene>
    <name evidence="1" type="ORF">X777_01584</name>
</gene>
<evidence type="ECO:0000313" key="1">
    <source>
        <dbReference type="EMBL" id="EZA46810.1"/>
    </source>
</evidence>
<accession>A0A026VT18</accession>
<dbReference type="PANTHER" id="PTHR46060">
    <property type="entry name" value="MARINER MOS1 TRANSPOSASE-LIKE PROTEIN"/>
    <property type="match status" value="1"/>
</dbReference>
<dbReference type="PANTHER" id="PTHR46060:SF1">
    <property type="entry name" value="MARINER MOS1 TRANSPOSASE-LIKE PROTEIN"/>
    <property type="match status" value="1"/>
</dbReference>
<sequence>TAICTMSKSVDQRICIKFCVANQVLKNRRISVRELAAEVEISKTQCHVILTEVAKNSVNIVSQAPYSPDMAPCFFLFPKLKLPPRGHRFESIEAIKENSLCELKAIPQSAFAEVFEDWKKRWHMYIVSNGEYFEGDKINIDE</sequence>
<reference evidence="1 2" key="1">
    <citation type="journal article" date="2014" name="Curr. Biol.">
        <title>The genome of the clonal raider ant Cerapachys biroi.</title>
        <authorList>
            <person name="Oxley P.R."/>
            <person name="Ji L."/>
            <person name="Fetter-Pruneda I."/>
            <person name="McKenzie S.K."/>
            <person name="Li C."/>
            <person name="Hu H."/>
            <person name="Zhang G."/>
            <person name="Kronauer D.J."/>
        </authorList>
    </citation>
    <scope>NUCLEOTIDE SEQUENCE [LARGE SCALE GENOMIC DNA]</scope>
</reference>
<proteinExistence type="predicted"/>
<dbReference type="InterPro" id="IPR036397">
    <property type="entry name" value="RNaseH_sf"/>
</dbReference>
<protein>
    <recommendedName>
        <fullName evidence="3">Histone-lysine N-methyltransferase SETMAR</fullName>
    </recommendedName>
</protein>
<evidence type="ECO:0008006" key="3">
    <source>
        <dbReference type="Google" id="ProtNLM"/>
    </source>
</evidence>
<dbReference type="AlphaFoldDB" id="A0A026VT18"/>
<keyword evidence="2" id="KW-1185">Reference proteome</keyword>
<dbReference type="Proteomes" id="UP000053097">
    <property type="component" value="Unassembled WGS sequence"/>
</dbReference>
<organism evidence="1 2">
    <name type="scientific">Ooceraea biroi</name>
    <name type="common">Clonal raider ant</name>
    <name type="synonym">Cerapachys biroi</name>
    <dbReference type="NCBI Taxonomy" id="2015173"/>
    <lineage>
        <taxon>Eukaryota</taxon>
        <taxon>Metazoa</taxon>
        <taxon>Ecdysozoa</taxon>
        <taxon>Arthropoda</taxon>
        <taxon>Hexapoda</taxon>
        <taxon>Insecta</taxon>
        <taxon>Pterygota</taxon>
        <taxon>Neoptera</taxon>
        <taxon>Endopterygota</taxon>
        <taxon>Hymenoptera</taxon>
        <taxon>Apocrita</taxon>
        <taxon>Aculeata</taxon>
        <taxon>Formicoidea</taxon>
        <taxon>Formicidae</taxon>
        <taxon>Dorylinae</taxon>
        <taxon>Ooceraea</taxon>
    </lineage>
</organism>